<name>A0A444XT61_ARAHY</name>
<dbReference type="Proteomes" id="UP000289738">
    <property type="component" value="Chromosome B09"/>
</dbReference>
<reference evidence="5 6" key="1">
    <citation type="submission" date="2019-01" db="EMBL/GenBank/DDBJ databases">
        <title>Sequencing of cultivated peanut Arachis hypogaea provides insights into genome evolution and oil improvement.</title>
        <authorList>
            <person name="Chen X."/>
        </authorList>
    </citation>
    <scope>NUCLEOTIDE SEQUENCE [LARGE SCALE GENOMIC DNA]</scope>
    <source>
        <strain evidence="6">cv. Fuhuasheng</strain>
        <tissue evidence="5">Leaves</tissue>
    </source>
</reference>
<evidence type="ECO:0000256" key="2">
    <source>
        <dbReference type="ARBA" id="ARBA00023015"/>
    </source>
</evidence>
<dbReference type="InterPro" id="IPR044660">
    <property type="entry name" value="IBH1-like"/>
</dbReference>
<dbReference type="PANTHER" id="PTHR33124">
    <property type="entry name" value="TRANSCRIPTION FACTOR IBH1-LIKE 1"/>
    <property type="match status" value="1"/>
</dbReference>
<dbReference type="GO" id="GO:0006355">
    <property type="term" value="P:regulation of DNA-templated transcription"/>
    <property type="evidence" value="ECO:0007669"/>
    <property type="project" value="InterPro"/>
</dbReference>
<proteinExistence type="predicted"/>
<dbReference type="GO" id="GO:0046983">
    <property type="term" value="F:protein dimerization activity"/>
    <property type="evidence" value="ECO:0007669"/>
    <property type="project" value="InterPro"/>
</dbReference>
<dbReference type="CDD" id="cd11444">
    <property type="entry name" value="bHLH_AtIBH1_like"/>
    <property type="match status" value="1"/>
</dbReference>
<keyword evidence="4" id="KW-0539">Nucleus</keyword>
<dbReference type="GO" id="GO:0000976">
    <property type="term" value="F:transcription cis-regulatory region binding"/>
    <property type="evidence" value="ECO:0007669"/>
    <property type="project" value="UniProtKB-ARBA"/>
</dbReference>
<dbReference type="GO" id="GO:0005634">
    <property type="term" value="C:nucleus"/>
    <property type="evidence" value="ECO:0007669"/>
    <property type="project" value="UniProtKB-SubCell"/>
</dbReference>
<keyword evidence="2" id="KW-0805">Transcription regulation</keyword>
<dbReference type="InterPro" id="IPR044549">
    <property type="entry name" value="bHLH_AtIBH1-like"/>
</dbReference>
<dbReference type="SUPFAM" id="SSF47459">
    <property type="entry name" value="HLH, helix-loop-helix DNA-binding domain"/>
    <property type="match status" value="1"/>
</dbReference>
<dbReference type="Gramene" id="arahy.Tifrunner.gnm2.ann2.Ah19g470500.1">
    <property type="protein sequence ID" value="arahy.Tifrunner.gnm2.ann2.Ah19g470500.1-CDS-1"/>
    <property type="gene ID" value="arahy.Tifrunner.gnm2.ann2.Ah19g470500"/>
</dbReference>
<evidence type="ECO:0008006" key="7">
    <source>
        <dbReference type="Google" id="ProtNLM"/>
    </source>
</evidence>
<comment type="subcellular location">
    <subcellularLocation>
        <location evidence="1">Nucleus</location>
    </subcellularLocation>
</comment>
<keyword evidence="6" id="KW-1185">Reference proteome</keyword>
<dbReference type="SMR" id="A0A444XT61"/>
<dbReference type="EMBL" id="SDMP01000019">
    <property type="protein sequence ID" value="RYQ92931.1"/>
    <property type="molecule type" value="Genomic_DNA"/>
</dbReference>
<dbReference type="AlphaFoldDB" id="A0A444XT61"/>
<dbReference type="STRING" id="3818.A0A444XT61"/>
<gene>
    <name evidence="5" type="ORF">Ahy_B09g099168</name>
</gene>
<keyword evidence="3" id="KW-0804">Transcription</keyword>
<evidence type="ECO:0000313" key="6">
    <source>
        <dbReference type="Proteomes" id="UP000289738"/>
    </source>
</evidence>
<comment type="caution">
    <text evidence="5">The sequence shown here is derived from an EMBL/GenBank/DDBJ whole genome shotgun (WGS) entry which is preliminary data.</text>
</comment>
<evidence type="ECO:0000313" key="5">
    <source>
        <dbReference type="EMBL" id="RYQ92931.1"/>
    </source>
</evidence>
<evidence type="ECO:0000256" key="4">
    <source>
        <dbReference type="ARBA" id="ARBA00023242"/>
    </source>
</evidence>
<evidence type="ECO:0000256" key="3">
    <source>
        <dbReference type="ARBA" id="ARBA00023163"/>
    </source>
</evidence>
<sequence>MGVSSHPFSSLVSLSLNDLEVLNDPSYLWSKVSVKGRRPRTRTRRVLMKRIGGSRRSRGRGTKSNNGIQSRVRTLKNLIPNSDNNMGLDGLFRETANYILSLQNRVRVMQVMVKVLTGSGGDDE</sequence>
<organism evidence="5 6">
    <name type="scientific">Arachis hypogaea</name>
    <name type="common">Peanut</name>
    <dbReference type="NCBI Taxonomy" id="3818"/>
    <lineage>
        <taxon>Eukaryota</taxon>
        <taxon>Viridiplantae</taxon>
        <taxon>Streptophyta</taxon>
        <taxon>Embryophyta</taxon>
        <taxon>Tracheophyta</taxon>
        <taxon>Spermatophyta</taxon>
        <taxon>Magnoliopsida</taxon>
        <taxon>eudicotyledons</taxon>
        <taxon>Gunneridae</taxon>
        <taxon>Pentapetalae</taxon>
        <taxon>rosids</taxon>
        <taxon>fabids</taxon>
        <taxon>Fabales</taxon>
        <taxon>Fabaceae</taxon>
        <taxon>Papilionoideae</taxon>
        <taxon>50 kb inversion clade</taxon>
        <taxon>dalbergioids sensu lato</taxon>
        <taxon>Dalbergieae</taxon>
        <taxon>Pterocarpus clade</taxon>
        <taxon>Arachis</taxon>
    </lineage>
</organism>
<accession>A0A444XT61</accession>
<dbReference type="PANTHER" id="PTHR33124:SF39">
    <property type="entry name" value="TRANSCRIPTION FACTOR UPBEAT1"/>
    <property type="match status" value="1"/>
</dbReference>
<evidence type="ECO:0000256" key="1">
    <source>
        <dbReference type="ARBA" id="ARBA00004123"/>
    </source>
</evidence>
<dbReference type="InterPro" id="IPR036638">
    <property type="entry name" value="HLH_DNA-bd_sf"/>
</dbReference>
<dbReference type="OrthoDB" id="1935502at2759"/>
<protein>
    <recommendedName>
        <fullName evidence="7">BHLH domain-containing protein</fullName>
    </recommendedName>
</protein>